<dbReference type="PIRSF" id="PIRSF000858">
    <property type="entry name" value="SCOT-t"/>
    <property type="match status" value="1"/>
</dbReference>
<evidence type="ECO:0000256" key="2">
    <source>
        <dbReference type="ARBA" id="ARBA00004753"/>
    </source>
</evidence>
<reference evidence="9" key="1">
    <citation type="submission" date="2025-05" db="UniProtKB">
        <authorList>
            <consortium name="RefSeq"/>
        </authorList>
    </citation>
    <scope>NUCLEOTIDE SEQUENCE [LARGE SCALE GENOMIC DNA]</scope>
</reference>
<dbReference type="Proteomes" id="UP001652642">
    <property type="component" value="Chromosome 2"/>
</dbReference>
<dbReference type="NCBIfam" id="TIGR02428">
    <property type="entry name" value="pcaJ_scoB_fam"/>
    <property type="match status" value="1"/>
</dbReference>
<proteinExistence type="inferred from homology"/>
<feature type="active site" description="5-glutamyl coenzyme A thioester intermediate" evidence="8">
    <location>
        <position position="356"/>
    </location>
</feature>
<dbReference type="GO" id="GO:0046952">
    <property type="term" value="P:ketone body catabolic process"/>
    <property type="evidence" value="ECO:0007669"/>
    <property type="project" value="InterPro"/>
</dbReference>
<sequence>MAAQSLLLLSRFRRWLPTASRWGSPGETAKSILRAPAKTCGCYFSTSSCHNTKFYTDPVEAVKDIPNGATLLVGGFGLCGIPENLIGALLKTGVKGLTAVSNNAGVDNFGLGLLLQTKQIKRMVSSYVGENAEFERQYLCGELEVELTPQGTLAERIRAGGAGIPAFFTSTGYGTLVQEGGAPIKYNKDGSVAIASEPREVKEFDGRHYIMEKSITGDFALVKAWKSDRAGNIIFRKTARNFNQPMCKAARTTVVEVEEIVDVGSFAPEDIHVPKIYVHRLIKGEKYEKRIERLSLRKPEDAQSKQKKGGDNVRERIIRRAALEFEDGMYANLGIGIPLLASNFISPDITVHLQSENGVLGLGPYPTENEVDPDLINAGKETVTVLPGASYFSSDESFAMIRGGHVDLTMLGAMQVSKYGDLANWMIPGKMVKGMGGAMDLVSSARTKVVVTMEHSAKGNAHKILENCTLPITGKNCVNRIITEKAVFDVDQKKGLTLIEIWEGLTVDDIKKSTGADFTVSPNLMPIKQIST</sequence>
<evidence type="ECO:0000256" key="1">
    <source>
        <dbReference type="ARBA" id="ARBA00004173"/>
    </source>
</evidence>
<dbReference type="UniPathway" id="UPA00929">
    <property type="reaction ID" value="UER00894"/>
</dbReference>
<dbReference type="RefSeq" id="XP_020639291.2">
    <property type="nucleotide sequence ID" value="XM_020783632.2"/>
</dbReference>
<evidence type="ECO:0000256" key="7">
    <source>
        <dbReference type="PIRNR" id="PIRNR000858"/>
    </source>
</evidence>
<dbReference type="GO" id="GO:0005739">
    <property type="term" value="C:mitochondrion"/>
    <property type="evidence" value="ECO:0007669"/>
    <property type="project" value="UniProtKB-SubCell"/>
</dbReference>
<dbReference type="InterPro" id="IPR004163">
    <property type="entry name" value="CoA_transf_BS"/>
</dbReference>
<dbReference type="InParanoid" id="A0A6J0SSC6"/>
<organism evidence="9 10">
    <name type="scientific">Pogona vitticeps</name>
    <name type="common">central bearded dragon</name>
    <dbReference type="NCBI Taxonomy" id="103695"/>
    <lineage>
        <taxon>Eukaryota</taxon>
        <taxon>Metazoa</taxon>
        <taxon>Chordata</taxon>
        <taxon>Craniata</taxon>
        <taxon>Vertebrata</taxon>
        <taxon>Euteleostomi</taxon>
        <taxon>Lepidosauria</taxon>
        <taxon>Squamata</taxon>
        <taxon>Bifurcata</taxon>
        <taxon>Unidentata</taxon>
        <taxon>Episquamata</taxon>
        <taxon>Toxicofera</taxon>
        <taxon>Iguania</taxon>
        <taxon>Acrodonta</taxon>
        <taxon>Agamidae</taxon>
        <taxon>Amphibolurinae</taxon>
        <taxon>Pogona</taxon>
    </lineage>
</organism>
<dbReference type="InterPro" id="IPR012792">
    <property type="entry name" value="3-oxoacid_CoA-transf_A"/>
</dbReference>
<name>A0A6J0SSC6_9SAUR</name>
<dbReference type="PROSITE" id="PS01274">
    <property type="entry name" value="COA_TRANSF_2"/>
    <property type="match status" value="1"/>
</dbReference>
<keyword evidence="6 7" id="KW-0496">Mitochondrion</keyword>
<dbReference type="InterPro" id="IPR004165">
    <property type="entry name" value="CoA_trans_fam_I"/>
</dbReference>
<dbReference type="KEGG" id="pvt:110073911"/>
<comment type="function">
    <text evidence="7">Key enzyme for ketone body catabolism. Transfers the CoA moiety from succinate to acetoacetate. Formation of the enzyme-CoA intermediate proceeds via an unstable anhydride species formed between the carboxylate groups of the enzyme and substrate.</text>
</comment>
<keyword evidence="5" id="KW-0809">Transit peptide</keyword>
<evidence type="ECO:0000256" key="4">
    <source>
        <dbReference type="ARBA" id="ARBA00022679"/>
    </source>
</evidence>
<evidence type="ECO:0000313" key="9">
    <source>
        <dbReference type="Proteomes" id="UP001652642"/>
    </source>
</evidence>
<dbReference type="GeneID" id="110073911"/>
<dbReference type="SUPFAM" id="SSF100950">
    <property type="entry name" value="NagB/RpiA/CoA transferase-like"/>
    <property type="match status" value="2"/>
</dbReference>
<evidence type="ECO:0000313" key="10">
    <source>
        <dbReference type="RefSeq" id="XP_020639291.2"/>
    </source>
</evidence>
<dbReference type="NCBIfam" id="TIGR02429">
    <property type="entry name" value="pcaI_scoA_fam"/>
    <property type="match status" value="1"/>
</dbReference>
<comment type="similarity">
    <text evidence="3 7">Belongs to the 3-oxoacid CoA-transferase family.</text>
</comment>
<evidence type="ECO:0000256" key="8">
    <source>
        <dbReference type="PIRSR" id="PIRSR000858-1"/>
    </source>
</evidence>
<keyword evidence="9" id="KW-1185">Reference proteome</keyword>
<dbReference type="Pfam" id="PF01144">
    <property type="entry name" value="CoA_trans"/>
    <property type="match status" value="2"/>
</dbReference>
<dbReference type="PROSITE" id="PS01273">
    <property type="entry name" value="COA_TRANSF_1"/>
    <property type="match status" value="1"/>
</dbReference>
<evidence type="ECO:0000256" key="3">
    <source>
        <dbReference type="ARBA" id="ARBA00007154"/>
    </source>
</evidence>
<dbReference type="AlphaFoldDB" id="A0A6J0SSC6"/>
<comment type="catalytic activity">
    <reaction evidence="7">
        <text>a 3-oxo acid + succinyl-CoA = a 3-oxoacyl-CoA + succinate</text>
        <dbReference type="Rhea" id="RHEA:24564"/>
        <dbReference type="ChEBI" id="CHEBI:30031"/>
        <dbReference type="ChEBI" id="CHEBI:35973"/>
        <dbReference type="ChEBI" id="CHEBI:57292"/>
        <dbReference type="ChEBI" id="CHEBI:90726"/>
        <dbReference type="EC" id="2.8.3.5"/>
    </reaction>
</comment>
<dbReference type="InterPro" id="IPR037171">
    <property type="entry name" value="NagB/RpiA_transferase-like"/>
</dbReference>
<keyword evidence="4 7" id="KW-0808">Transferase</keyword>
<dbReference type="InterPro" id="IPR004164">
    <property type="entry name" value="CoA_transf_AS"/>
</dbReference>
<dbReference type="EC" id="2.8.3.5" evidence="7"/>
<dbReference type="Gene3D" id="3.40.1080.10">
    <property type="entry name" value="Glutaconate Coenzyme A-transferase"/>
    <property type="match status" value="2"/>
</dbReference>
<comment type="subcellular location">
    <subcellularLocation>
        <location evidence="1">Mitochondrion</location>
    </subcellularLocation>
</comment>
<accession>A0A6J0SSC6</accession>
<comment type="pathway">
    <text evidence="2 7">Ketone metabolism; succinyl-CoA degradation; acetoacetyl-CoA from succinyl-CoA: step 1/1.</text>
</comment>
<evidence type="ECO:0000256" key="5">
    <source>
        <dbReference type="ARBA" id="ARBA00022946"/>
    </source>
</evidence>
<dbReference type="InterPro" id="IPR014388">
    <property type="entry name" value="3-oxoacid_CoA-transferase"/>
</dbReference>
<dbReference type="InterPro" id="IPR012791">
    <property type="entry name" value="3-oxoacid_CoA-transf_B"/>
</dbReference>
<dbReference type="PANTHER" id="PTHR13707">
    <property type="entry name" value="KETOACID-COENZYME A TRANSFERASE"/>
    <property type="match status" value="1"/>
</dbReference>
<dbReference type="SMART" id="SM00882">
    <property type="entry name" value="CoA_trans"/>
    <property type="match status" value="2"/>
</dbReference>
<protein>
    <recommendedName>
        <fullName evidence="7">Succinyl-CoA:3-ketoacid-coenzyme A transferase</fullName>
        <ecNumber evidence="7">2.8.3.5</ecNumber>
    </recommendedName>
</protein>
<dbReference type="OrthoDB" id="1933379at2759"/>
<dbReference type="GO" id="GO:0008260">
    <property type="term" value="F:succinyl-CoA:3-oxo-acid CoA-transferase activity"/>
    <property type="evidence" value="ECO:0007669"/>
    <property type="project" value="UniProtKB-EC"/>
</dbReference>
<reference evidence="10" key="2">
    <citation type="submission" date="2025-08" db="UniProtKB">
        <authorList>
            <consortium name="RefSeq"/>
        </authorList>
    </citation>
    <scope>IDENTIFICATION</scope>
</reference>
<dbReference type="CTD" id="5019"/>
<dbReference type="PANTHER" id="PTHR13707:SF23">
    <property type="entry name" value="SUCCINYL-COA:3-KETOACID-COENZYME A TRANSFERASE"/>
    <property type="match status" value="1"/>
</dbReference>
<gene>
    <name evidence="10" type="primary">OXCT1</name>
</gene>
<evidence type="ECO:0000256" key="6">
    <source>
        <dbReference type="ARBA" id="ARBA00023128"/>
    </source>
</evidence>